<name>A0A857FUQ7_KOMXY</name>
<evidence type="ECO:0000313" key="1">
    <source>
        <dbReference type="EMBL" id="QHC36334.1"/>
    </source>
</evidence>
<dbReference type="Proteomes" id="UP000464674">
    <property type="component" value="Chromosome"/>
</dbReference>
<proteinExistence type="predicted"/>
<sequence>MIFFLCLGAGRWQGKAITFSQKRFSHFKRLFKNNVLIQNDKSLCCRLSSDRRCFLKLFEKSLTKNFFNGLFEPVQAEEKKIGHGCATPDLPVRSVPYREERCVRFYFRWRG</sequence>
<dbReference type="RefSeq" id="WP_159262811.1">
    <property type="nucleotide sequence ID" value="NZ_CP041348.1"/>
</dbReference>
<evidence type="ECO:0000313" key="2">
    <source>
        <dbReference type="Proteomes" id="UP000464674"/>
    </source>
</evidence>
<protein>
    <submittedName>
        <fullName evidence="1">Uncharacterized protein</fullName>
    </submittedName>
</protein>
<dbReference type="EMBL" id="CP041348">
    <property type="protein sequence ID" value="QHC36334.1"/>
    <property type="molecule type" value="Genomic_DNA"/>
</dbReference>
<dbReference type="AlphaFoldDB" id="A0A857FUQ7"/>
<organism evidence="1 2">
    <name type="scientific">Komagataeibacter xylinus</name>
    <name type="common">Gluconacetobacter xylinus</name>
    <dbReference type="NCBI Taxonomy" id="28448"/>
    <lineage>
        <taxon>Bacteria</taxon>
        <taxon>Pseudomonadati</taxon>
        <taxon>Pseudomonadota</taxon>
        <taxon>Alphaproteobacteria</taxon>
        <taxon>Acetobacterales</taxon>
        <taxon>Acetobacteraceae</taxon>
        <taxon>Komagataeibacter</taxon>
    </lineage>
</organism>
<accession>A0A857FUQ7</accession>
<gene>
    <name evidence="1" type="ORF">FMA36_13230</name>
</gene>
<reference evidence="1 2" key="1">
    <citation type="journal article" date="2020" name="Carbohydr. Polym.">
        <title>Characterization and optimization of production of bacterial cellulose from strain CGMCC 17276 based on whole-genome analysis.</title>
        <authorList>
            <person name="Lu T."/>
            <person name="Gao H."/>
            <person name="Liao B."/>
            <person name="Wu J."/>
            <person name="Zhang W."/>
            <person name="Huang J."/>
            <person name="Liu M."/>
            <person name="Huang J."/>
            <person name="Chang Z."/>
            <person name="Jin M."/>
            <person name="Yi Z."/>
            <person name="Jiang D."/>
        </authorList>
    </citation>
    <scope>NUCLEOTIDE SEQUENCE [LARGE SCALE GENOMIC DNA]</scope>
    <source>
        <strain evidence="1 2">CGMCC 17276</strain>
    </source>
</reference>